<protein>
    <submittedName>
        <fullName evidence="1">Uncharacterized protein</fullName>
    </submittedName>
</protein>
<reference evidence="1" key="1">
    <citation type="submission" date="2015-07" db="EMBL/GenBank/DDBJ databases">
        <title>MeaNS - Measles Nucleotide Surveillance Program.</title>
        <authorList>
            <person name="Tran T."/>
            <person name="Druce J."/>
        </authorList>
    </citation>
    <scope>NUCLEOTIDE SEQUENCE</scope>
    <source>
        <strain evidence="1">UCB-OBI-ISO-001</strain>
        <tissue evidence="1">Gonad</tissue>
    </source>
</reference>
<dbReference type="EMBL" id="KQ417528">
    <property type="protein sequence ID" value="KOF91457.1"/>
    <property type="molecule type" value="Genomic_DNA"/>
</dbReference>
<name>A0A0L8HQJ1_OCTBM</name>
<sequence length="51" mass="6353">MILSKFILYKNKIRLSRKKHHKNTRRVNNIPRVTCQIHFRKFKTIFRLTDL</sequence>
<organism evidence="1">
    <name type="scientific">Octopus bimaculoides</name>
    <name type="common">California two-spotted octopus</name>
    <dbReference type="NCBI Taxonomy" id="37653"/>
    <lineage>
        <taxon>Eukaryota</taxon>
        <taxon>Metazoa</taxon>
        <taxon>Spiralia</taxon>
        <taxon>Lophotrochozoa</taxon>
        <taxon>Mollusca</taxon>
        <taxon>Cephalopoda</taxon>
        <taxon>Coleoidea</taxon>
        <taxon>Octopodiformes</taxon>
        <taxon>Octopoda</taxon>
        <taxon>Incirrata</taxon>
        <taxon>Octopodidae</taxon>
        <taxon>Octopus</taxon>
    </lineage>
</organism>
<proteinExistence type="predicted"/>
<dbReference type="AlphaFoldDB" id="A0A0L8HQJ1"/>
<accession>A0A0L8HQJ1</accession>
<evidence type="ECO:0000313" key="1">
    <source>
        <dbReference type="EMBL" id="KOF91457.1"/>
    </source>
</evidence>
<gene>
    <name evidence="1" type="ORF">OCBIM_22008726mg</name>
</gene>